<gene>
    <name evidence="2" type="ORF">Tco_1131876</name>
</gene>
<evidence type="ECO:0000256" key="1">
    <source>
        <dbReference type="SAM" id="MobiDB-lite"/>
    </source>
</evidence>
<accession>A0ABQ5JAB8</accession>
<organism evidence="2 3">
    <name type="scientific">Tanacetum coccineum</name>
    <dbReference type="NCBI Taxonomy" id="301880"/>
    <lineage>
        <taxon>Eukaryota</taxon>
        <taxon>Viridiplantae</taxon>
        <taxon>Streptophyta</taxon>
        <taxon>Embryophyta</taxon>
        <taxon>Tracheophyta</taxon>
        <taxon>Spermatophyta</taxon>
        <taxon>Magnoliopsida</taxon>
        <taxon>eudicotyledons</taxon>
        <taxon>Gunneridae</taxon>
        <taxon>Pentapetalae</taxon>
        <taxon>asterids</taxon>
        <taxon>campanulids</taxon>
        <taxon>Asterales</taxon>
        <taxon>Asteraceae</taxon>
        <taxon>Asteroideae</taxon>
        <taxon>Anthemideae</taxon>
        <taxon>Anthemidinae</taxon>
        <taxon>Tanacetum</taxon>
    </lineage>
</organism>
<feature type="compositionally biased region" description="Basic and acidic residues" evidence="1">
    <location>
        <begin position="258"/>
        <end position="279"/>
    </location>
</feature>
<dbReference type="EMBL" id="BQNB010021731">
    <property type="protein sequence ID" value="GJU09480.1"/>
    <property type="molecule type" value="Genomic_DNA"/>
</dbReference>
<feature type="region of interest" description="Disordered" evidence="1">
    <location>
        <begin position="220"/>
        <end position="279"/>
    </location>
</feature>
<name>A0ABQ5JAB8_9ASTR</name>
<reference evidence="2" key="1">
    <citation type="journal article" date="2022" name="Int. J. Mol. Sci.">
        <title>Draft Genome of Tanacetum Coccineum: Genomic Comparison of Closely Related Tanacetum-Family Plants.</title>
        <authorList>
            <person name="Yamashiro T."/>
            <person name="Shiraishi A."/>
            <person name="Nakayama K."/>
            <person name="Satake H."/>
        </authorList>
    </citation>
    <scope>NUCLEOTIDE SEQUENCE</scope>
</reference>
<comment type="caution">
    <text evidence="2">The sequence shown here is derived from an EMBL/GenBank/DDBJ whole genome shotgun (WGS) entry which is preliminary data.</text>
</comment>
<protein>
    <submittedName>
        <fullName evidence="2">Uncharacterized protein</fullName>
    </submittedName>
</protein>
<feature type="region of interest" description="Disordered" evidence="1">
    <location>
        <begin position="40"/>
        <end position="67"/>
    </location>
</feature>
<proteinExistence type="predicted"/>
<evidence type="ECO:0000313" key="2">
    <source>
        <dbReference type="EMBL" id="GJU09480.1"/>
    </source>
</evidence>
<feature type="compositionally biased region" description="Basic and acidic residues" evidence="1">
    <location>
        <begin position="230"/>
        <end position="243"/>
    </location>
</feature>
<dbReference type="Proteomes" id="UP001151760">
    <property type="component" value="Unassembled WGS sequence"/>
</dbReference>
<evidence type="ECO:0000313" key="3">
    <source>
        <dbReference type="Proteomes" id="UP001151760"/>
    </source>
</evidence>
<sequence length="350" mass="40614">MSAANILADAGRSKTVSEVQTYIRVSTAIPERQVYIRRSAEKRKDKGKAIMKDDESVQKKTKKQLEQERLGHEEAIRLQEQINEEERQRIARDAEIAKQLQEEIDIARQEQEKYDLAQALELQKELDKRKEDVAETTQAHDIDWSDPAVLRYHAQQNRSFSKAEVRKNMCMYLKNQGGYKQSHFRGMSYEDIRPIFERVWDQNQAFVPKDSEIEKEVMKRPGFDLQQKQSAEEEKLQKNDDSSKPSGGSRKKTLARKRASEKQSEEGAKRQKMEDDTEKEELKAYLDIVPGEEFAMDVESLSTKYPIVDWKTHILTENFMYYQIISQTLIQIKAAKPKVVTTAATTTTTT</sequence>
<keyword evidence="3" id="KW-1185">Reference proteome</keyword>
<reference evidence="2" key="2">
    <citation type="submission" date="2022-01" db="EMBL/GenBank/DDBJ databases">
        <authorList>
            <person name="Yamashiro T."/>
            <person name="Shiraishi A."/>
            <person name="Satake H."/>
            <person name="Nakayama K."/>
        </authorList>
    </citation>
    <scope>NUCLEOTIDE SEQUENCE</scope>
</reference>